<dbReference type="InterPro" id="IPR011006">
    <property type="entry name" value="CheY-like_superfamily"/>
</dbReference>
<dbReference type="PANTHER" id="PTHR33121:SF70">
    <property type="entry name" value="SIGNALING PROTEIN YKOW"/>
    <property type="match status" value="1"/>
</dbReference>
<dbReference type="InterPro" id="IPR035919">
    <property type="entry name" value="EAL_sf"/>
</dbReference>
<dbReference type="GO" id="GO:0071111">
    <property type="term" value="F:cyclic-guanylate-specific phosphodiesterase activity"/>
    <property type="evidence" value="ECO:0007669"/>
    <property type="project" value="UniProtKB-EC"/>
</dbReference>
<dbReference type="RefSeq" id="WP_338437406.1">
    <property type="nucleotide sequence ID" value="NZ_JAUYVH010000009.1"/>
</dbReference>
<dbReference type="Pfam" id="PF00072">
    <property type="entry name" value="Response_reg"/>
    <property type="match status" value="1"/>
</dbReference>
<reference evidence="4 5" key="1">
    <citation type="submission" date="2023-08" db="EMBL/GenBank/DDBJ databases">
        <title>Oxalobacteraceae gen .nov., isolated from river sludge outside the plant.</title>
        <authorList>
            <person name="Zhao S.Y."/>
        </authorList>
    </citation>
    <scope>NUCLEOTIDE SEQUENCE [LARGE SCALE GENOMIC DNA]</scope>
    <source>
        <strain evidence="4 5">R-40</strain>
    </source>
</reference>
<dbReference type="InterPro" id="IPR001633">
    <property type="entry name" value="EAL_dom"/>
</dbReference>
<comment type="caution">
    <text evidence="4">The sequence shown here is derived from an EMBL/GenBank/DDBJ whole genome shotgun (WGS) entry which is preliminary data.</text>
</comment>
<evidence type="ECO:0000259" key="3">
    <source>
        <dbReference type="PROSITE" id="PS50883"/>
    </source>
</evidence>
<keyword evidence="1" id="KW-0597">Phosphoprotein</keyword>
<dbReference type="Pfam" id="PF00563">
    <property type="entry name" value="EAL"/>
    <property type="match status" value="1"/>
</dbReference>
<keyword evidence="5" id="KW-1185">Reference proteome</keyword>
<keyword evidence="4" id="KW-0378">Hydrolase</keyword>
<dbReference type="SMART" id="SM00448">
    <property type="entry name" value="REC"/>
    <property type="match status" value="1"/>
</dbReference>
<sequence length="397" mass="44473">MQVSDLKFLVVEDNDFQRHWLKVMLSNVGATKIYQAADGHEALKILKDADSAIDISFIDLNLPGMDGMELIRHMSKQERSPSIVLASALAPSLIFSVETMSKAYGVNLLGSIEKPAAPDTILNLINLHQSLPKAGSEREPPCISLDDIRRGISKDEFEPFFQPKVELASGKVKGLEAFARWRHLEHGILSPASFLSPLQRSKEINQLDLLIFKKVLDIYPNLQKHDQEMLVSVNISAISCADLKFVEDVIAYANQRQVDLKNISIEISESAAVENAPNFLENLVRLRMNGFGISIDEYGTAHSSVQHLLRIPFSELKIDRSMIRGMSDSPSLEIALGLSIELCRRLNCHSVAVGVETKNDWDLLQELGCNDAQGYYIAHPMDEKVLSVWMKEWAQFF</sequence>
<protein>
    <submittedName>
        <fullName evidence="4">EAL domain-containing response regulator</fullName>
        <ecNumber evidence="4">3.1.4.52</ecNumber>
    </submittedName>
</protein>
<dbReference type="SUPFAM" id="SSF52172">
    <property type="entry name" value="CheY-like"/>
    <property type="match status" value="1"/>
</dbReference>
<gene>
    <name evidence="4" type="ORF">Q8A64_13735</name>
</gene>
<evidence type="ECO:0000313" key="4">
    <source>
        <dbReference type="EMBL" id="MDQ9171470.1"/>
    </source>
</evidence>
<accession>A0ABU1BR36</accession>
<dbReference type="PROSITE" id="PS50883">
    <property type="entry name" value="EAL"/>
    <property type="match status" value="1"/>
</dbReference>
<feature type="domain" description="Response regulatory" evidence="2">
    <location>
        <begin position="7"/>
        <end position="129"/>
    </location>
</feature>
<feature type="modified residue" description="4-aspartylphosphate" evidence="1">
    <location>
        <position position="59"/>
    </location>
</feature>
<feature type="domain" description="EAL" evidence="3">
    <location>
        <begin position="141"/>
        <end position="394"/>
    </location>
</feature>
<dbReference type="CDD" id="cd01948">
    <property type="entry name" value="EAL"/>
    <property type="match status" value="1"/>
</dbReference>
<organism evidence="4 5">
    <name type="scientific">Keguizhuia sedimenti</name>
    <dbReference type="NCBI Taxonomy" id="3064264"/>
    <lineage>
        <taxon>Bacteria</taxon>
        <taxon>Pseudomonadati</taxon>
        <taxon>Pseudomonadota</taxon>
        <taxon>Betaproteobacteria</taxon>
        <taxon>Burkholderiales</taxon>
        <taxon>Oxalobacteraceae</taxon>
        <taxon>Keguizhuia</taxon>
    </lineage>
</organism>
<evidence type="ECO:0000256" key="1">
    <source>
        <dbReference type="PROSITE-ProRule" id="PRU00169"/>
    </source>
</evidence>
<proteinExistence type="predicted"/>
<dbReference type="PROSITE" id="PS50110">
    <property type="entry name" value="RESPONSE_REGULATORY"/>
    <property type="match status" value="1"/>
</dbReference>
<dbReference type="PANTHER" id="PTHR33121">
    <property type="entry name" value="CYCLIC DI-GMP PHOSPHODIESTERASE PDEF"/>
    <property type="match status" value="1"/>
</dbReference>
<dbReference type="InterPro" id="IPR050706">
    <property type="entry name" value="Cyclic-di-GMP_PDE-like"/>
</dbReference>
<dbReference type="SMART" id="SM00052">
    <property type="entry name" value="EAL"/>
    <property type="match status" value="1"/>
</dbReference>
<dbReference type="Proteomes" id="UP001225596">
    <property type="component" value="Unassembled WGS sequence"/>
</dbReference>
<evidence type="ECO:0000313" key="5">
    <source>
        <dbReference type="Proteomes" id="UP001225596"/>
    </source>
</evidence>
<dbReference type="InterPro" id="IPR001789">
    <property type="entry name" value="Sig_transdc_resp-reg_receiver"/>
</dbReference>
<dbReference type="Gene3D" id="3.40.50.2300">
    <property type="match status" value="1"/>
</dbReference>
<dbReference type="EMBL" id="JAUYVH010000009">
    <property type="protein sequence ID" value="MDQ9171470.1"/>
    <property type="molecule type" value="Genomic_DNA"/>
</dbReference>
<evidence type="ECO:0000259" key="2">
    <source>
        <dbReference type="PROSITE" id="PS50110"/>
    </source>
</evidence>
<dbReference type="SUPFAM" id="SSF141868">
    <property type="entry name" value="EAL domain-like"/>
    <property type="match status" value="1"/>
</dbReference>
<name>A0ABU1BR36_9BURK</name>
<dbReference type="Gene3D" id="3.20.20.450">
    <property type="entry name" value="EAL domain"/>
    <property type="match status" value="1"/>
</dbReference>
<dbReference type="EC" id="3.1.4.52" evidence="4"/>